<dbReference type="GeneID" id="93665603"/>
<evidence type="ECO:0000256" key="1">
    <source>
        <dbReference type="ARBA" id="ARBA00008853"/>
    </source>
</evidence>
<gene>
    <name evidence="6" type="ORF">PCAR9_B0424</name>
    <name evidence="5" type="ORF">PCARR_b0505</name>
</gene>
<sequence>MFDPTVSVFENTQHQLAESPLWHPLLNTLFWVDINKKQLLSKGIKDICRVNTITMPDTLSALAWIDESHLLLSTSTGLYKYHIESHSRELIINIEQDHLKRRSNDGRADPWGGFWLSTMDINAKKGEGKIYRYYKQQLIEVITDLSIPNGLCFDKSRLRGYYCDSLTSCIYVISLNELTGEPCSKPSVFYQFSNTDVDPDGCVLDKCGNLWVAVWDMGCVMCLSPQAELLTTIKLPATKVTCTAFGGKNAETLFVTSAFDEQYKEAKEQQGMIFQISGINNGRFDPPVIV</sequence>
<dbReference type="EMBL" id="LT965929">
    <property type="protein sequence ID" value="SOU42896.1"/>
    <property type="molecule type" value="Genomic_DNA"/>
</dbReference>
<dbReference type="SUPFAM" id="SSF63829">
    <property type="entry name" value="Calcium-dependent phosphotriesterase"/>
    <property type="match status" value="1"/>
</dbReference>
<accession>A0A2K4XEZ5</accession>
<dbReference type="GO" id="GO:0005509">
    <property type="term" value="F:calcium ion binding"/>
    <property type="evidence" value="ECO:0007669"/>
    <property type="project" value="TreeGrafter"/>
</dbReference>
<dbReference type="InterPro" id="IPR013658">
    <property type="entry name" value="SGL"/>
</dbReference>
<comment type="cofactor">
    <cofactor evidence="3">
        <name>Zn(2+)</name>
        <dbReference type="ChEBI" id="CHEBI:29105"/>
    </cofactor>
    <text evidence="3">Binds 1 divalent metal cation per subunit.</text>
</comment>
<proteinExistence type="inferred from homology"/>
<dbReference type="PANTHER" id="PTHR10907:SF47">
    <property type="entry name" value="REGUCALCIN"/>
    <property type="match status" value="1"/>
</dbReference>
<dbReference type="OrthoDB" id="9775406at2"/>
<evidence type="ECO:0000259" key="4">
    <source>
        <dbReference type="Pfam" id="PF08450"/>
    </source>
</evidence>
<dbReference type="EMBL" id="AQGW01000025">
    <property type="protein sequence ID" value="MBE0384512.1"/>
    <property type="molecule type" value="Genomic_DNA"/>
</dbReference>
<reference evidence="6 7" key="2">
    <citation type="submission" date="2017-11" db="EMBL/GenBank/DDBJ databases">
        <authorList>
            <person name="Han C.G."/>
        </authorList>
    </citation>
    <scope>NUCLEOTIDE SEQUENCE [LARGE SCALE GENOMIC DNA]</scope>
    <source>
        <strain evidence="7">ATCC 43555</strain>
        <strain evidence="6">ATCC43555</strain>
    </source>
</reference>
<evidence type="ECO:0000256" key="3">
    <source>
        <dbReference type="PIRSR" id="PIRSR605511-2"/>
    </source>
</evidence>
<feature type="active site" description="Proton donor/acceptor" evidence="2">
    <location>
        <position position="200"/>
    </location>
</feature>
<dbReference type="GO" id="GO:0004341">
    <property type="term" value="F:gluconolactonase activity"/>
    <property type="evidence" value="ECO:0007669"/>
    <property type="project" value="TreeGrafter"/>
</dbReference>
<dbReference type="PRINTS" id="PR01790">
    <property type="entry name" value="SMP30FAMILY"/>
</dbReference>
<feature type="binding site" evidence="3">
    <location>
        <position position="104"/>
    </location>
    <ligand>
        <name>substrate</name>
    </ligand>
</feature>
<name>A0A2K4XEZ5_PSEVC</name>
<keyword evidence="8" id="KW-1185">Reference proteome</keyword>
<evidence type="ECO:0000313" key="8">
    <source>
        <dbReference type="Proteomes" id="UP000615003"/>
    </source>
</evidence>
<evidence type="ECO:0000313" key="5">
    <source>
        <dbReference type="EMBL" id="MBE0384512.1"/>
    </source>
</evidence>
<evidence type="ECO:0000313" key="7">
    <source>
        <dbReference type="Proteomes" id="UP000238288"/>
    </source>
</evidence>
<feature type="domain" description="SMP-30/Gluconolactonase/LRE-like region" evidence="4">
    <location>
        <begin position="16"/>
        <end position="258"/>
    </location>
</feature>
<dbReference type="Proteomes" id="UP000238288">
    <property type="component" value="Chromosome PCAR9b"/>
</dbReference>
<feature type="binding site" evidence="3">
    <location>
        <position position="200"/>
    </location>
    <ligand>
        <name>a divalent metal cation</name>
        <dbReference type="ChEBI" id="CHEBI:60240"/>
    </ligand>
</feature>
<dbReference type="Gene3D" id="2.120.10.30">
    <property type="entry name" value="TolB, C-terminal domain"/>
    <property type="match status" value="1"/>
</dbReference>
<keyword evidence="3" id="KW-0479">Metal-binding</keyword>
<dbReference type="AlphaFoldDB" id="A0A2K4XEZ5"/>
<feature type="binding site" evidence="3">
    <location>
        <position position="149"/>
    </location>
    <ligand>
        <name>a divalent metal cation</name>
        <dbReference type="ChEBI" id="CHEBI:60240"/>
    </ligand>
</feature>
<dbReference type="GO" id="GO:0019853">
    <property type="term" value="P:L-ascorbic acid biosynthetic process"/>
    <property type="evidence" value="ECO:0007669"/>
    <property type="project" value="TreeGrafter"/>
</dbReference>
<comment type="similarity">
    <text evidence="1">Belongs to the SMP-30/CGR1 family.</text>
</comment>
<dbReference type="Proteomes" id="UP000615003">
    <property type="component" value="Unassembled WGS sequence"/>
</dbReference>
<protein>
    <submittedName>
        <fullName evidence="6">Smp-30/Cgr1 family protein</fullName>
    </submittedName>
</protein>
<dbReference type="RefSeq" id="WP_058549903.1">
    <property type="nucleotide sequence ID" value="NZ_AQGW01000025.1"/>
</dbReference>
<organism evidence="6 7">
    <name type="scientific">Pseudoalteromonas carrageenovora IAM 12662</name>
    <dbReference type="NCBI Taxonomy" id="1314868"/>
    <lineage>
        <taxon>Bacteria</taxon>
        <taxon>Pseudomonadati</taxon>
        <taxon>Pseudomonadota</taxon>
        <taxon>Gammaproteobacteria</taxon>
        <taxon>Alteromonadales</taxon>
        <taxon>Pseudoalteromonadaceae</taxon>
        <taxon>Pseudoalteromonas</taxon>
    </lineage>
</organism>
<evidence type="ECO:0000256" key="2">
    <source>
        <dbReference type="PIRSR" id="PIRSR605511-1"/>
    </source>
</evidence>
<keyword evidence="3" id="KW-0862">Zinc</keyword>
<reference evidence="5 8" key="1">
    <citation type="submission" date="2015-06" db="EMBL/GenBank/DDBJ databases">
        <title>Genome sequence of Pseudoalteromonas carrageenovora.</title>
        <authorList>
            <person name="Xie B.-B."/>
            <person name="Rong J.-C."/>
            <person name="Qin Q.-L."/>
            <person name="Zhang Y.-Z."/>
        </authorList>
    </citation>
    <scope>NUCLEOTIDE SEQUENCE [LARGE SCALE GENOMIC DNA]</scope>
    <source>
        <strain evidence="5 8">IAM 12662</strain>
    </source>
</reference>
<dbReference type="InterPro" id="IPR005511">
    <property type="entry name" value="SMP-30"/>
</dbReference>
<evidence type="ECO:0000313" key="6">
    <source>
        <dbReference type="EMBL" id="SOU42896.1"/>
    </source>
</evidence>
<feature type="binding site" evidence="3">
    <location>
        <position position="102"/>
    </location>
    <ligand>
        <name>substrate</name>
    </ligand>
</feature>
<feature type="binding site" evidence="3">
    <location>
        <position position="18"/>
    </location>
    <ligand>
        <name>a divalent metal cation</name>
        <dbReference type="ChEBI" id="CHEBI:60240"/>
    </ligand>
</feature>
<dbReference type="InterPro" id="IPR011042">
    <property type="entry name" value="6-blade_b-propeller_TolB-like"/>
</dbReference>
<dbReference type="Pfam" id="PF08450">
    <property type="entry name" value="SGL"/>
    <property type="match status" value="1"/>
</dbReference>
<dbReference type="PANTHER" id="PTHR10907">
    <property type="entry name" value="REGUCALCIN"/>
    <property type="match status" value="1"/>
</dbReference>